<reference evidence="9 10" key="1">
    <citation type="journal article" date="2020" name="Biotechnol. Biofuels">
        <title>New insights from the biogas microbiome by comprehensive genome-resolved metagenomics of nearly 1600 species originating from multiple anaerobic digesters.</title>
        <authorList>
            <person name="Campanaro S."/>
            <person name="Treu L."/>
            <person name="Rodriguez-R L.M."/>
            <person name="Kovalovszki A."/>
            <person name="Ziels R.M."/>
            <person name="Maus I."/>
            <person name="Zhu X."/>
            <person name="Kougias P.G."/>
            <person name="Basile A."/>
            <person name="Luo G."/>
            <person name="Schluter A."/>
            <person name="Konstantinidis K.T."/>
            <person name="Angelidaki I."/>
        </authorList>
    </citation>
    <scope>NUCLEOTIDE SEQUENCE [LARGE SCALE GENOMIC DNA]</scope>
    <source>
        <strain evidence="9">AS23ysBPME_34</strain>
    </source>
</reference>
<comment type="caution">
    <text evidence="9">The sequence shown here is derived from an EMBL/GenBank/DDBJ whole genome shotgun (WGS) entry which is preliminary data.</text>
</comment>
<name>A0A7X8C2U4_9LACT</name>
<evidence type="ECO:0000313" key="10">
    <source>
        <dbReference type="Proteomes" id="UP000541058"/>
    </source>
</evidence>
<evidence type="ECO:0000313" key="9">
    <source>
        <dbReference type="EMBL" id="NLJ17798.1"/>
    </source>
</evidence>
<accession>A0A7X8C2U4</accession>
<feature type="transmembrane region" description="Helical" evidence="8">
    <location>
        <begin position="329"/>
        <end position="359"/>
    </location>
</feature>
<keyword evidence="7 8" id="KW-0472">Membrane</keyword>
<dbReference type="InterPro" id="IPR002549">
    <property type="entry name" value="AI-2E-like"/>
</dbReference>
<dbReference type="PANTHER" id="PTHR21716:SF53">
    <property type="entry name" value="PERMEASE PERM-RELATED"/>
    <property type="match status" value="1"/>
</dbReference>
<evidence type="ECO:0000256" key="4">
    <source>
        <dbReference type="ARBA" id="ARBA00022475"/>
    </source>
</evidence>
<dbReference type="RefSeq" id="WP_276646858.1">
    <property type="nucleotide sequence ID" value="NZ_JAAYSM010000093.1"/>
</dbReference>
<dbReference type="AlphaFoldDB" id="A0A7X8C2U4"/>
<evidence type="ECO:0000256" key="7">
    <source>
        <dbReference type="ARBA" id="ARBA00023136"/>
    </source>
</evidence>
<evidence type="ECO:0000256" key="6">
    <source>
        <dbReference type="ARBA" id="ARBA00022989"/>
    </source>
</evidence>
<keyword evidence="5 8" id="KW-0812">Transmembrane</keyword>
<feature type="transmembrane region" description="Helical" evidence="8">
    <location>
        <begin position="7"/>
        <end position="25"/>
    </location>
</feature>
<dbReference type="PANTHER" id="PTHR21716">
    <property type="entry name" value="TRANSMEMBRANE PROTEIN"/>
    <property type="match status" value="1"/>
</dbReference>
<comment type="subcellular location">
    <subcellularLocation>
        <location evidence="1">Cell membrane</location>
        <topology evidence="1">Multi-pass membrane protein</topology>
    </subcellularLocation>
</comment>
<organism evidence="9 10">
    <name type="scientific">Globicatella sulfidifaciens</name>
    <dbReference type="NCBI Taxonomy" id="136093"/>
    <lineage>
        <taxon>Bacteria</taxon>
        <taxon>Bacillati</taxon>
        <taxon>Bacillota</taxon>
        <taxon>Bacilli</taxon>
        <taxon>Lactobacillales</taxon>
        <taxon>Aerococcaceae</taxon>
        <taxon>Globicatella</taxon>
    </lineage>
</organism>
<feature type="transmembrane region" description="Helical" evidence="8">
    <location>
        <begin position="166"/>
        <end position="196"/>
    </location>
</feature>
<feature type="transmembrane region" description="Helical" evidence="8">
    <location>
        <begin position="41"/>
        <end position="59"/>
    </location>
</feature>
<evidence type="ECO:0000256" key="2">
    <source>
        <dbReference type="ARBA" id="ARBA00009773"/>
    </source>
</evidence>
<dbReference type="GO" id="GO:0005886">
    <property type="term" value="C:plasma membrane"/>
    <property type="evidence" value="ECO:0007669"/>
    <property type="project" value="UniProtKB-SubCell"/>
</dbReference>
<feature type="transmembrane region" description="Helical" evidence="8">
    <location>
        <begin position="79"/>
        <end position="100"/>
    </location>
</feature>
<dbReference type="Proteomes" id="UP000541058">
    <property type="component" value="Unassembled WGS sequence"/>
</dbReference>
<gene>
    <name evidence="9" type="ORF">GX355_02950</name>
</gene>
<keyword evidence="6 8" id="KW-1133">Transmembrane helix</keyword>
<sequence>MKINRQKVLVWGLILASIYVVYRYWGVAEEILMTVFDASKPFFVGAMISYIVNILMDGYENLITRFVSFQPVLKMKRNLSLLLAYLTFAIAIIVILGIVIPELIRAVQSLLSIDPKTIQQIFKSMEDNGIIKQIIGLIQGDTSGNVDIVSTITGYVQQILSSIGNLLLGILTSATGIFSTVINVFMSIVFSIYVLISKDKLSVQFTNVLKAYVPDWYQTIEATIDVFNQSFRGFIVSQTIEAVILGSLCFVGMLILRLPYASTVSIMIGSTSLIPLVGAFIGAIIGVVLILTQSISQAFIFVIFIIVLQQVESNLIYPRVVGGSVGLPPMWVLVAISIGGAIANIFGMFVAVPIAAALYKLFRDDLRKRLANQTLT</sequence>
<evidence type="ECO:0000256" key="1">
    <source>
        <dbReference type="ARBA" id="ARBA00004651"/>
    </source>
</evidence>
<comment type="similarity">
    <text evidence="2">Belongs to the autoinducer-2 exporter (AI-2E) (TC 2.A.86) family.</text>
</comment>
<evidence type="ECO:0000256" key="5">
    <source>
        <dbReference type="ARBA" id="ARBA00022692"/>
    </source>
</evidence>
<proteinExistence type="inferred from homology"/>
<keyword evidence="3" id="KW-0813">Transport</keyword>
<evidence type="ECO:0000256" key="8">
    <source>
        <dbReference type="SAM" id="Phobius"/>
    </source>
</evidence>
<dbReference type="EMBL" id="JAAYSM010000093">
    <property type="protein sequence ID" value="NLJ17798.1"/>
    <property type="molecule type" value="Genomic_DNA"/>
</dbReference>
<dbReference type="Pfam" id="PF01594">
    <property type="entry name" value="AI-2E_transport"/>
    <property type="match status" value="1"/>
</dbReference>
<keyword evidence="4" id="KW-1003">Cell membrane</keyword>
<feature type="transmembrane region" description="Helical" evidence="8">
    <location>
        <begin position="266"/>
        <end position="291"/>
    </location>
</feature>
<feature type="transmembrane region" description="Helical" evidence="8">
    <location>
        <begin position="298"/>
        <end position="317"/>
    </location>
</feature>
<dbReference type="GO" id="GO:0055085">
    <property type="term" value="P:transmembrane transport"/>
    <property type="evidence" value="ECO:0007669"/>
    <property type="project" value="TreeGrafter"/>
</dbReference>
<protein>
    <submittedName>
        <fullName evidence="9">AI-2E family transporter</fullName>
    </submittedName>
</protein>
<feature type="transmembrane region" description="Helical" evidence="8">
    <location>
        <begin position="242"/>
        <end position="260"/>
    </location>
</feature>
<evidence type="ECO:0000256" key="3">
    <source>
        <dbReference type="ARBA" id="ARBA00022448"/>
    </source>
</evidence>